<feature type="active site" evidence="1">
    <location>
        <position position="161"/>
    </location>
</feature>
<dbReference type="PROSITE" id="PS51459">
    <property type="entry name" value="FIDO"/>
    <property type="match status" value="1"/>
</dbReference>
<organism evidence="5 6">
    <name type="scientific">Alkalicoccobacillus porphyridii</name>
    <dbReference type="NCBI Taxonomy" id="2597270"/>
    <lineage>
        <taxon>Bacteria</taxon>
        <taxon>Bacillati</taxon>
        <taxon>Bacillota</taxon>
        <taxon>Bacilli</taxon>
        <taxon>Bacillales</taxon>
        <taxon>Bacillaceae</taxon>
        <taxon>Alkalicoccobacillus</taxon>
    </lineage>
</organism>
<dbReference type="PANTHER" id="PTHR13504:SF38">
    <property type="entry name" value="FIDO DOMAIN-CONTAINING PROTEIN"/>
    <property type="match status" value="1"/>
</dbReference>
<dbReference type="InterPro" id="IPR036597">
    <property type="entry name" value="Fido-like_dom_sf"/>
</dbReference>
<dbReference type="RefSeq" id="WP_143847663.1">
    <property type="nucleotide sequence ID" value="NZ_VLXZ01000002.1"/>
</dbReference>
<evidence type="ECO:0000313" key="6">
    <source>
        <dbReference type="Proteomes" id="UP000318521"/>
    </source>
</evidence>
<keyword evidence="2" id="KW-0067">ATP-binding</keyword>
<evidence type="ECO:0000256" key="1">
    <source>
        <dbReference type="PIRSR" id="PIRSR640198-1"/>
    </source>
</evidence>
<dbReference type="EMBL" id="VLXZ01000002">
    <property type="protein sequence ID" value="TSB47960.1"/>
    <property type="molecule type" value="Genomic_DNA"/>
</dbReference>
<comment type="caution">
    <text evidence="5">The sequence shown here is derived from an EMBL/GenBank/DDBJ whole genome shotgun (WGS) entry which is preliminary data.</text>
</comment>
<dbReference type="Proteomes" id="UP000318521">
    <property type="component" value="Unassembled WGS sequence"/>
</dbReference>
<name>A0A554A2Q0_9BACI</name>
<dbReference type="PANTHER" id="PTHR13504">
    <property type="entry name" value="FIDO DOMAIN-CONTAINING PROTEIN DDB_G0283145"/>
    <property type="match status" value="1"/>
</dbReference>
<dbReference type="InterPro" id="IPR040198">
    <property type="entry name" value="Fido_containing"/>
</dbReference>
<dbReference type="SUPFAM" id="SSF140931">
    <property type="entry name" value="Fic-like"/>
    <property type="match status" value="1"/>
</dbReference>
<dbReference type="GO" id="GO:0005524">
    <property type="term" value="F:ATP binding"/>
    <property type="evidence" value="ECO:0007669"/>
    <property type="project" value="UniProtKB-KW"/>
</dbReference>
<dbReference type="OrthoDB" id="9813719at2"/>
<feature type="binding site" evidence="2">
    <location>
        <begin position="165"/>
        <end position="172"/>
    </location>
    <ligand>
        <name>ATP</name>
        <dbReference type="ChEBI" id="CHEBI:30616"/>
    </ligand>
</feature>
<sequence length="236" mass="27169">MKEELDNLRPLPMETVQSIKEDFLLRNTYHSNAIEGNTLTLYETKFVLEEGVTVAGKSLTEHLEVMNHKEASLYMEEQLTEQLSERVIKNIHALVLSRIDKSSAGVYRSQEVRISGASHEVTSSFQITNEMNLLMKWNQKNKELHPVERASILHSKFVNIHPFLDGNGRTARLLMNFELMSSGYLPVLFKVEDRVRYYEVLDVAGSSGNYEPFIKMVAELEEESLNQYLTLLRKTN</sequence>
<dbReference type="Gene3D" id="1.10.3290.10">
    <property type="entry name" value="Fido-like domain"/>
    <property type="match status" value="1"/>
</dbReference>
<evidence type="ECO:0000259" key="4">
    <source>
        <dbReference type="PROSITE" id="PS51459"/>
    </source>
</evidence>
<proteinExistence type="predicted"/>
<feature type="binding site" evidence="2">
    <location>
        <begin position="197"/>
        <end position="198"/>
    </location>
    <ligand>
        <name>ATP</name>
        <dbReference type="ChEBI" id="CHEBI:30616"/>
    </ligand>
</feature>
<dbReference type="Pfam" id="PF02661">
    <property type="entry name" value="Fic"/>
    <property type="match status" value="1"/>
</dbReference>
<dbReference type="InterPro" id="IPR003812">
    <property type="entry name" value="Fido"/>
</dbReference>
<evidence type="ECO:0000256" key="2">
    <source>
        <dbReference type="PIRSR" id="PIRSR640198-2"/>
    </source>
</evidence>
<protein>
    <submittedName>
        <fullName evidence="5">Fic family protein</fullName>
    </submittedName>
</protein>
<gene>
    <name evidence="5" type="ORF">FN960_04000</name>
</gene>
<dbReference type="AlphaFoldDB" id="A0A554A2Q0"/>
<keyword evidence="6" id="KW-1185">Reference proteome</keyword>
<accession>A0A554A2Q0</accession>
<keyword evidence="2" id="KW-0547">Nucleotide-binding</keyword>
<feature type="domain" description="Fido" evidence="4">
    <location>
        <begin position="83"/>
        <end position="219"/>
    </location>
</feature>
<reference evidence="5 6" key="1">
    <citation type="submission" date="2019-07" db="EMBL/GenBank/DDBJ databases">
        <authorList>
            <person name="Park Y.J."/>
            <person name="Jeong S.E."/>
            <person name="Jung H.S."/>
        </authorList>
    </citation>
    <scope>NUCLEOTIDE SEQUENCE [LARGE SCALE GENOMIC DNA]</scope>
    <source>
        <strain evidence="6">P16(2019)</strain>
    </source>
</reference>
<evidence type="ECO:0000313" key="5">
    <source>
        <dbReference type="EMBL" id="TSB47960.1"/>
    </source>
</evidence>
<feature type="site" description="Important for autoinhibition of adenylyltransferase activity" evidence="3">
    <location>
        <position position="35"/>
    </location>
</feature>
<evidence type="ECO:0000256" key="3">
    <source>
        <dbReference type="PIRSR" id="PIRSR640198-3"/>
    </source>
</evidence>